<dbReference type="GO" id="GO:0016491">
    <property type="term" value="F:oxidoreductase activity"/>
    <property type="evidence" value="ECO:0007669"/>
    <property type="project" value="UniProtKB-KW"/>
</dbReference>
<organism evidence="7 8">
    <name type="scientific">Mycena pura</name>
    <dbReference type="NCBI Taxonomy" id="153505"/>
    <lineage>
        <taxon>Eukaryota</taxon>
        <taxon>Fungi</taxon>
        <taxon>Dikarya</taxon>
        <taxon>Basidiomycota</taxon>
        <taxon>Agaricomycotina</taxon>
        <taxon>Agaricomycetes</taxon>
        <taxon>Agaricomycetidae</taxon>
        <taxon>Agaricales</taxon>
        <taxon>Marasmiineae</taxon>
        <taxon>Mycenaceae</taxon>
        <taxon>Mycena</taxon>
    </lineage>
</organism>
<dbReference type="SUPFAM" id="SSF56425">
    <property type="entry name" value="Succinate dehydrogenase/fumarate reductase flavoprotein, catalytic domain"/>
    <property type="match status" value="1"/>
</dbReference>
<evidence type="ECO:0000313" key="7">
    <source>
        <dbReference type="EMBL" id="KAJ7220656.1"/>
    </source>
</evidence>
<protein>
    <submittedName>
        <fullName evidence="7">3-oxosteroid 1-dehydrogenase</fullName>
    </submittedName>
</protein>
<keyword evidence="3" id="KW-0274">FAD</keyword>
<dbReference type="InterPro" id="IPR050315">
    <property type="entry name" value="FAD-oxidoreductase_2"/>
</dbReference>
<dbReference type="PRINTS" id="PR00411">
    <property type="entry name" value="PNDRDTASEI"/>
</dbReference>
<dbReference type="Proteomes" id="UP001219525">
    <property type="component" value="Unassembled WGS sequence"/>
</dbReference>
<dbReference type="FunFam" id="3.50.50.60:FF:000208">
    <property type="entry name" value="3-ketosteroid dehydrogenase"/>
    <property type="match status" value="1"/>
</dbReference>
<keyword evidence="8" id="KW-1185">Reference proteome</keyword>
<dbReference type="InterPro" id="IPR036188">
    <property type="entry name" value="FAD/NAD-bd_sf"/>
</dbReference>
<dbReference type="InterPro" id="IPR003953">
    <property type="entry name" value="FAD-dep_OxRdtase_2_FAD-bd"/>
</dbReference>
<dbReference type="Gene3D" id="3.90.700.10">
    <property type="entry name" value="Succinate dehydrogenase/fumarate reductase flavoprotein, catalytic domain"/>
    <property type="match status" value="1"/>
</dbReference>
<dbReference type="SUPFAM" id="SSF51905">
    <property type="entry name" value="FAD/NAD(P)-binding domain"/>
    <property type="match status" value="1"/>
</dbReference>
<evidence type="ECO:0000256" key="2">
    <source>
        <dbReference type="ARBA" id="ARBA00022630"/>
    </source>
</evidence>
<evidence type="ECO:0000259" key="6">
    <source>
        <dbReference type="Pfam" id="PF00890"/>
    </source>
</evidence>
<dbReference type="PANTHER" id="PTHR43400">
    <property type="entry name" value="FUMARATE REDUCTASE"/>
    <property type="match status" value="1"/>
</dbReference>
<dbReference type="Gene3D" id="3.50.50.60">
    <property type="entry name" value="FAD/NAD(P)-binding domain"/>
    <property type="match status" value="2"/>
</dbReference>
<keyword evidence="2" id="KW-0285">Flavoprotein</keyword>
<sequence>MGANGPQLGRSLRLLACLSSNSMLARIGLIPTRRIGPTHPRPFATVANRDRRFDAETDVLIIGSGAAGLTAAIRAHHKGLQSLIIEKSAKVGGTSAYSGGALWIPANHVQARISGRPDWDHRDAALRFFDAAVGDVGPASSPARREAYVDVAPLMVKFLEDMGVRWMVSECPDYYPDLPGGRDEGGRTIEPERFDLRALGNWEKHLVRSPGPPMPAINSIEANRLTKMMSSWSMFAPSLRTMIMLGLKGLMGAKNISLGRSLVAQLLRLNLQANTEIWRESALDELLKTEDGTVIGAVVAQVGSTPKAVRARHGVLLCAGGFARNPALRQKWGPSPASTDWTSVAPGDMGDAITAGIDAGAATALLDDAWWGPTMVDPVTGLNSFTLYERARPFCIIVDEAGSRFMNEAEPYTDAGHHQYERNQTVKAIPAWMILDWNHRKRYTLGRLPFRKNSNEAISAGRLFKADTIPDLCKQIGVDADGLQTTIARFNAMCVTGVDTDFGRGGNAYDRFYGDHTVRPNPNLGPVEKPPFYAVRMYPGDLGTKGGLLTDEVARVLRRDGSVISGLYAAGNTSASVMGRTYLGAGATLGPAMTFAYIAVDNMALSSAL</sequence>
<evidence type="ECO:0000313" key="8">
    <source>
        <dbReference type="Proteomes" id="UP001219525"/>
    </source>
</evidence>
<reference evidence="7" key="1">
    <citation type="submission" date="2023-03" db="EMBL/GenBank/DDBJ databases">
        <title>Massive genome expansion in bonnet fungi (Mycena s.s.) driven by repeated elements and novel gene families across ecological guilds.</title>
        <authorList>
            <consortium name="Lawrence Berkeley National Laboratory"/>
            <person name="Harder C.B."/>
            <person name="Miyauchi S."/>
            <person name="Viragh M."/>
            <person name="Kuo A."/>
            <person name="Thoen E."/>
            <person name="Andreopoulos B."/>
            <person name="Lu D."/>
            <person name="Skrede I."/>
            <person name="Drula E."/>
            <person name="Henrissat B."/>
            <person name="Morin E."/>
            <person name="Kohler A."/>
            <person name="Barry K."/>
            <person name="LaButti K."/>
            <person name="Morin E."/>
            <person name="Salamov A."/>
            <person name="Lipzen A."/>
            <person name="Mereny Z."/>
            <person name="Hegedus B."/>
            <person name="Baldrian P."/>
            <person name="Stursova M."/>
            <person name="Weitz H."/>
            <person name="Taylor A."/>
            <person name="Grigoriev I.V."/>
            <person name="Nagy L.G."/>
            <person name="Martin F."/>
            <person name="Kauserud H."/>
        </authorList>
    </citation>
    <scope>NUCLEOTIDE SEQUENCE</scope>
    <source>
        <strain evidence="7">9144</strain>
    </source>
</reference>
<dbReference type="Pfam" id="PF00890">
    <property type="entry name" value="FAD_binding_2"/>
    <property type="match status" value="1"/>
</dbReference>
<gene>
    <name evidence="7" type="ORF">GGX14DRAFT_532617</name>
</gene>
<accession>A0AAD6VUE6</accession>
<dbReference type="GO" id="GO:0008202">
    <property type="term" value="P:steroid metabolic process"/>
    <property type="evidence" value="ECO:0007669"/>
    <property type="project" value="UniProtKB-ARBA"/>
</dbReference>
<dbReference type="AlphaFoldDB" id="A0AAD6VUE6"/>
<comment type="cofactor">
    <cofactor evidence="1">
        <name>FAD</name>
        <dbReference type="ChEBI" id="CHEBI:57692"/>
    </cofactor>
</comment>
<comment type="caution">
    <text evidence="7">The sequence shown here is derived from an EMBL/GenBank/DDBJ whole genome shotgun (WGS) entry which is preliminary data.</text>
</comment>
<evidence type="ECO:0000256" key="1">
    <source>
        <dbReference type="ARBA" id="ARBA00001974"/>
    </source>
</evidence>
<keyword evidence="4" id="KW-0560">Oxidoreductase</keyword>
<dbReference type="PANTHER" id="PTHR43400:SF10">
    <property type="entry name" value="3-OXOSTEROID 1-DEHYDROGENASE"/>
    <property type="match status" value="1"/>
</dbReference>
<dbReference type="InterPro" id="IPR027477">
    <property type="entry name" value="Succ_DH/fumarate_Rdtase_cat_sf"/>
</dbReference>
<evidence type="ECO:0000256" key="5">
    <source>
        <dbReference type="ARBA" id="ARBA00061147"/>
    </source>
</evidence>
<proteinExistence type="inferred from homology"/>
<dbReference type="EMBL" id="JARJCW010000009">
    <property type="protein sequence ID" value="KAJ7220656.1"/>
    <property type="molecule type" value="Genomic_DNA"/>
</dbReference>
<evidence type="ECO:0000256" key="4">
    <source>
        <dbReference type="ARBA" id="ARBA00023002"/>
    </source>
</evidence>
<evidence type="ECO:0000256" key="3">
    <source>
        <dbReference type="ARBA" id="ARBA00022827"/>
    </source>
</evidence>
<name>A0AAD6VUE6_9AGAR</name>
<feature type="domain" description="FAD-dependent oxidoreductase 2 FAD-binding" evidence="6">
    <location>
        <begin position="58"/>
        <end position="589"/>
    </location>
</feature>
<comment type="similarity">
    <text evidence="5">Belongs to the FAD-dependent oxidoreductase 2 family. 3-oxosteroid dehydrogenase subfamily.</text>
</comment>